<sequence>MELHFFETPAHFREWLEKHHEVKTELLVGYYKKGTGKPSITWPESVDEALCFGWIDGIRRTVSEEAYSIRFTPRRPNSVWSAVNVKKMEEQLQLGRVFPMGIAAYKKLNEDRSKIYSHERKAPAEFSAEQVSIFEKNEKAWMFFNDQPPYYKNLMRHWVTSAKQEKTKIARLEKLMEASENGVRLR</sequence>
<dbReference type="OrthoDB" id="9796999at2"/>
<dbReference type="EMBL" id="WOWP01000021">
    <property type="protein sequence ID" value="MUV03433.1"/>
    <property type="molecule type" value="Genomic_DNA"/>
</dbReference>
<dbReference type="RefSeq" id="WP_157482424.1">
    <property type="nucleotide sequence ID" value="NZ_WOWP01000021.1"/>
</dbReference>
<gene>
    <name evidence="1" type="ORF">GN157_06905</name>
</gene>
<name>A0A6N8HBV8_9FLAO</name>
<accession>A0A6N8HBV8</accession>
<evidence type="ECO:0000313" key="2">
    <source>
        <dbReference type="Proteomes" id="UP000433945"/>
    </source>
</evidence>
<dbReference type="Pfam" id="PF13376">
    <property type="entry name" value="OmdA"/>
    <property type="match status" value="1"/>
</dbReference>
<protein>
    <submittedName>
        <fullName evidence="1">Bacteriocin-protection protein</fullName>
    </submittedName>
</protein>
<dbReference type="AlphaFoldDB" id="A0A6N8HBV8"/>
<dbReference type="Proteomes" id="UP000433945">
    <property type="component" value="Unassembled WGS sequence"/>
</dbReference>
<organism evidence="1 2">
    <name type="scientific">Flavobacterium rakeshii</name>
    <dbReference type="NCBI Taxonomy" id="1038845"/>
    <lineage>
        <taxon>Bacteria</taxon>
        <taxon>Pseudomonadati</taxon>
        <taxon>Bacteroidota</taxon>
        <taxon>Flavobacteriia</taxon>
        <taxon>Flavobacteriales</taxon>
        <taxon>Flavobacteriaceae</taxon>
        <taxon>Flavobacterium</taxon>
    </lineage>
</organism>
<keyword evidence="2" id="KW-1185">Reference proteome</keyword>
<proteinExistence type="predicted"/>
<evidence type="ECO:0000313" key="1">
    <source>
        <dbReference type="EMBL" id="MUV03433.1"/>
    </source>
</evidence>
<reference evidence="1 2" key="1">
    <citation type="submission" date="2019-12" db="EMBL/GenBank/DDBJ databases">
        <authorList>
            <person name="Sun J.-Q."/>
        </authorList>
    </citation>
    <scope>NUCLEOTIDE SEQUENCE [LARGE SCALE GENOMIC DNA]</scope>
    <source>
        <strain evidence="1 2">JCM 17928</strain>
    </source>
</reference>
<comment type="caution">
    <text evidence="1">The sequence shown here is derived from an EMBL/GenBank/DDBJ whole genome shotgun (WGS) entry which is preliminary data.</text>
</comment>